<proteinExistence type="predicted"/>
<dbReference type="CDD" id="cd04301">
    <property type="entry name" value="NAT_SF"/>
    <property type="match status" value="1"/>
</dbReference>
<dbReference type="Gene3D" id="3.40.630.30">
    <property type="match status" value="1"/>
</dbReference>
<dbReference type="InterPro" id="IPR016181">
    <property type="entry name" value="Acyl_CoA_acyltransferase"/>
</dbReference>
<evidence type="ECO:0000256" key="1">
    <source>
        <dbReference type="SAM" id="MobiDB-lite"/>
    </source>
</evidence>
<keyword evidence="3" id="KW-1185">Reference proteome</keyword>
<reference evidence="2" key="1">
    <citation type="journal article" date="2020" name="Stud. Mycol.">
        <title>101 Dothideomycetes genomes: a test case for predicting lifestyles and emergence of pathogens.</title>
        <authorList>
            <person name="Haridas S."/>
            <person name="Albert R."/>
            <person name="Binder M."/>
            <person name="Bloem J."/>
            <person name="Labutti K."/>
            <person name="Salamov A."/>
            <person name="Andreopoulos B."/>
            <person name="Baker S."/>
            <person name="Barry K."/>
            <person name="Bills G."/>
            <person name="Bluhm B."/>
            <person name="Cannon C."/>
            <person name="Castanera R."/>
            <person name="Culley D."/>
            <person name="Daum C."/>
            <person name="Ezra D."/>
            <person name="Gonzalez J."/>
            <person name="Henrissat B."/>
            <person name="Kuo A."/>
            <person name="Liang C."/>
            <person name="Lipzen A."/>
            <person name="Lutzoni F."/>
            <person name="Magnuson J."/>
            <person name="Mondo S."/>
            <person name="Nolan M."/>
            <person name="Ohm R."/>
            <person name="Pangilinan J."/>
            <person name="Park H.-J."/>
            <person name="Ramirez L."/>
            <person name="Alfaro M."/>
            <person name="Sun H."/>
            <person name="Tritt A."/>
            <person name="Yoshinaga Y."/>
            <person name="Zwiers L.-H."/>
            <person name="Turgeon B."/>
            <person name="Goodwin S."/>
            <person name="Spatafora J."/>
            <person name="Crous P."/>
            <person name="Grigoriev I."/>
        </authorList>
    </citation>
    <scope>NUCLEOTIDE SEQUENCE</scope>
    <source>
        <strain evidence="2">CBS 122681</strain>
    </source>
</reference>
<evidence type="ECO:0000313" key="3">
    <source>
        <dbReference type="Proteomes" id="UP000799324"/>
    </source>
</evidence>
<evidence type="ECO:0008006" key="4">
    <source>
        <dbReference type="Google" id="ProtNLM"/>
    </source>
</evidence>
<dbReference type="AlphaFoldDB" id="A0A6A6SZF0"/>
<feature type="compositionally biased region" description="Polar residues" evidence="1">
    <location>
        <begin position="42"/>
        <end position="52"/>
    </location>
</feature>
<dbReference type="OrthoDB" id="2129362at2759"/>
<organism evidence="2 3">
    <name type="scientific">Lophiostoma macrostomum CBS 122681</name>
    <dbReference type="NCBI Taxonomy" id="1314788"/>
    <lineage>
        <taxon>Eukaryota</taxon>
        <taxon>Fungi</taxon>
        <taxon>Dikarya</taxon>
        <taxon>Ascomycota</taxon>
        <taxon>Pezizomycotina</taxon>
        <taxon>Dothideomycetes</taxon>
        <taxon>Pleosporomycetidae</taxon>
        <taxon>Pleosporales</taxon>
        <taxon>Lophiostomataceae</taxon>
        <taxon>Lophiostoma</taxon>
    </lineage>
</organism>
<feature type="region of interest" description="Disordered" evidence="1">
    <location>
        <begin position="1"/>
        <end position="117"/>
    </location>
</feature>
<accession>A0A6A6SZF0</accession>
<protein>
    <recommendedName>
        <fullName evidence="4">N-acetyltransferase domain-containing protein</fullName>
    </recommendedName>
</protein>
<gene>
    <name evidence="2" type="ORF">K491DRAFT_22897</name>
</gene>
<feature type="compositionally biased region" description="Polar residues" evidence="1">
    <location>
        <begin position="60"/>
        <end position="72"/>
    </location>
</feature>
<dbReference type="Proteomes" id="UP000799324">
    <property type="component" value="Unassembled WGS sequence"/>
</dbReference>
<name>A0A6A6SZF0_9PLEO</name>
<feature type="compositionally biased region" description="Basic and acidic residues" evidence="1">
    <location>
        <begin position="99"/>
        <end position="108"/>
    </location>
</feature>
<feature type="region of interest" description="Disordered" evidence="1">
    <location>
        <begin position="142"/>
        <end position="183"/>
    </location>
</feature>
<dbReference type="EMBL" id="MU004388">
    <property type="protein sequence ID" value="KAF2653066.1"/>
    <property type="molecule type" value="Genomic_DNA"/>
</dbReference>
<dbReference type="SUPFAM" id="SSF55729">
    <property type="entry name" value="Acyl-CoA N-acyltransferases (Nat)"/>
    <property type="match status" value="1"/>
</dbReference>
<evidence type="ECO:0000313" key="2">
    <source>
        <dbReference type="EMBL" id="KAF2653066.1"/>
    </source>
</evidence>
<sequence length="615" mass="69580">MMKDPVYVPPHLRNRKAPGTTLQSGEPATIAKEASPEAALPKTNTPKTSGHTFTGKLATPESTISPCTNAPTTHAPKSPPSPPSSPIAGGISPVNGVNDHAKPPHESWKGPTMARNPYERKQRHIETEWDQTWDMDVINSLNRNNQNRGWGKAVPRKWPKNRDMRAEPDESDGGASIASNSQGDPDYDIKKLVDWNGDWLPAPVEWAGRKSFTDRRFSQHIYDWVVQTDFAYGAKSALDAIPVGTVYMDDGEFKHVQDAFLADKAGEIALRDWVPQQIEGDSPSQFWRSLPYRAPAALSDVDLKEEKPWWETYPSTEHCLLAPVEVPEAKIDPEKKENHYGGVRSTSNQAVARKESVRQLRIRKTLEKRNKPVDCTPIVQMPDRSLKHEANIYLRPVVPADVPQVVTLYNHYVRHTIKANEFIERNRRQMAERVDEITSRGLPFIVAVHRGGDRSAKAQPYVSENIVGFADIDDYCDEGSMFRFTFELELYIHKDYLNQGIGKCLLDRMLDMVDPGYSLRGGYEWVNRSEYLKNGCSRLVKSVNFAFPHECLDKADEMAGAETGWMHDWLKAFGFRKAGHFSQIAYKYGKTIDVTMYQYITTESIEADKRPNIPL</sequence>